<feature type="domain" description="N-acetyltransferase" evidence="2">
    <location>
        <begin position="18"/>
        <end position="158"/>
    </location>
</feature>
<dbReference type="InterPro" id="IPR050769">
    <property type="entry name" value="NAT_camello-type"/>
</dbReference>
<organism evidence="3">
    <name type="scientific">Spumella elongata</name>
    <dbReference type="NCBI Taxonomy" id="89044"/>
    <lineage>
        <taxon>Eukaryota</taxon>
        <taxon>Sar</taxon>
        <taxon>Stramenopiles</taxon>
        <taxon>Ochrophyta</taxon>
        <taxon>Chrysophyceae</taxon>
        <taxon>Chromulinales</taxon>
        <taxon>Chromulinaceae</taxon>
        <taxon>Spumella</taxon>
    </lineage>
</organism>
<name>A0A7S3HD17_9STRA</name>
<dbReference type="PANTHER" id="PTHR13947">
    <property type="entry name" value="GNAT FAMILY N-ACETYLTRANSFERASE"/>
    <property type="match status" value="1"/>
</dbReference>
<accession>A0A7S3HD17</accession>
<dbReference type="InterPro" id="IPR000182">
    <property type="entry name" value="GNAT_dom"/>
</dbReference>
<dbReference type="Gene3D" id="3.40.630.30">
    <property type="match status" value="1"/>
</dbReference>
<evidence type="ECO:0000259" key="2">
    <source>
        <dbReference type="PROSITE" id="PS51186"/>
    </source>
</evidence>
<sequence length="158" mass="17743">MSDVSAVEIVPFSIEHKQAFRDLNVEWISKYFKMEESDYKSLDHPQEYILDKGGYIAMALIDRKAVGSCALIKMAQDGNYEVAKMGVDPSIHGQGIGKQLGIHVINKAKELGATRLYIESNRILVPAVSLYKKLGFQEVSGIESPYERCDIQMEMILV</sequence>
<dbReference type="PANTHER" id="PTHR13947:SF37">
    <property type="entry name" value="LD18367P"/>
    <property type="match status" value="1"/>
</dbReference>
<protein>
    <recommendedName>
        <fullName evidence="2">N-acetyltransferase domain-containing protein</fullName>
    </recommendedName>
</protein>
<dbReference type="PROSITE" id="PS51186">
    <property type="entry name" value="GNAT"/>
    <property type="match status" value="1"/>
</dbReference>
<dbReference type="Pfam" id="PF00583">
    <property type="entry name" value="Acetyltransf_1"/>
    <property type="match status" value="1"/>
</dbReference>
<evidence type="ECO:0000313" key="3">
    <source>
        <dbReference type="EMBL" id="CAE0291685.1"/>
    </source>
</evidence>
<reference evidence="3" key="1">
    <citation type="submission" date="2021-01" db="EMBL/GenBank/DDBJ databases">
        <authorList>
            <person name="Corre E."/>
            <person name="Pelletier E."/>
            <person name="Niang G."/>
            <person name="Scheremetjew M."/>
            <person name="Finn R."/>
            <person name="Kale V."/>
            <person name="Holt S."/>
            <person name="Cochrane G."/>
            <person name="Meng A."/>
            <person name="Brown T."/>
            <person name="Cohen L."/>
        </authorList>
    </citation>
    <scope>NUCLEOTIDE SEQUENCE</scope>
    <source>
        <strain evidence="3">CCAP 955/1</strain>
    </source>
</reference>
<evidence type="ECO:0000256" key="1">
    <source>
        <dbReference type="ARBA" id="ARBA00022679"/>
    </source>
</evidence>
<gene>
    <name evidence="3" type="ORF">SELO1098_LOCUS20531</name>
</gene>
<proteinExistence type="predicted"/>
<dbReference type="SUPFAM" id="SSF55729">
    <property type="entry name" value="Acyl-CoA N-acyltransferases (Nat)"/>
    <property type="match status" value="1"/>
</dbReference>
<keyword evidence="1" id="KW-0808">Transferase</keyword>
<dbReference type="EMBL" id="HBIC01039976">
    <property type="protein sequence ID" value="CAE0291685.1"/>
    <property type="molecule type" value="Transcribed_RNA"/>
</dbReference>
<dbReference type="CDD" id="cd04301">
    <property type="entry name" value="NAT_SF"/>
    <property type="match status" value="1"/>
</dbReference>
<dbReference type="InterPro" id="IPR016181">
    <property type="entry name" value="Acyl_CoA_acyltransferase"/>
</dbReference>
<dbReference type="AlphaFoldDB" id="A0A7S3HD17"/>
<dbReference type="GO" id="GO:0008080">
    <property type="term" value="F:N-acetyltransferase activity"/>
    <property type="evidence" value="ECO:0007669"/>
    <property type="project" value="InterPro"/>
</dbReference>